<feature type="region of interest" description="Disordered" evidence="9">
    <location>
        <begin position="56"/>
        <end position="116"/>
    </location>
</feature>
<dbReference type="InterPro" id="IPR050951">
    <property type="entry name" value="Retrovirus_Pol_polyprotein"/>
</dbReference>
<gene>
    <name evidence="12" type="ordered locus">LOC_Os11g06400</name>
</gene>
<dbReference type="Gene3D" id="3.10.20.370">
    <property type="match status" value="1"/>
</dbReference>
<dbReference type="InterPro" id="IPR001584">
    <property type="entry name" value="Integrase_cat-core"/>
</dbReference>
<dbReference type="Pfam" id="PF17917">
    <property type="entry name" value="RT_RNaseH"/>
    <property type="match status" value="1"/>
</dbReference>
<evidence type="ECO:0000256" key="8">
    <source>
        <dbReference type="ARBA" id="ARBA00022918"/>
    </source>
</evidence>
<dbReference type="PROSITE" id="PS50994">
    <property type="entry name" value="INTEGRASE"/>
    <property type="match status" value="1"/>
</dbReference>
<protein>
    <recommendedName>
        <fullName evidence="1">RNA-directed DNA polymerase</fullName>
        <ecNumber evidence="1">2.7.7.49</ecNumber>
    </recommendedName>
</protein>
<dbReference type="InterPro" id="IPR021109">
    <property type="entry name" value="Peptidase_aspartic_dom_sf"/>
</dbReference>
<evidence type="ECO:0000256" key="4">
    <source>
        <dbReference type="ARBA" id="ARBA00022695"/>
    </source>
</evidence>
<evidence type="ECO:0000256" key="5">
    <source>
        <dbReference type="ARBA" id="ARBA00022722"/>
    </source>
</evidence>
<evidence type="ECO:0000256" key="2">
    <source>
        <dbReference type="ARBA" id="ARBA00022670"/>
    </source>
</evidence>
<dbReference type="InterPro" id="IPR016197">
    <property type="entry name" value="Chromo-like_dom_sf"/>
</dbReference>
<dbReference type="FunFam" id="3.10.10.10:FF:000007">
    <property type="entry name" value="Retrovirus-related Pol polyprotein from transposon 17.6-like Protein"/>
    <property type="match status" value="1"/>
</dbReference>
<dbReference type="Proteomes" id="UP000000763">
    <property type="component" value="Chromosome 11"/>
</dbReference>
<feature type="compositionally biased region" description="Polar residues" evidence="9">
    <location>
        <begin position="1089"/>
        <end position="1099"/>
    </location>
</feature>
<dbReference type="SUPFAM" id="SSF53098">
    <property type="entry name" value="Ribonuclease H-like"/>
    <property type="match status" value="1"/>
</dbReference>
<dbReference type="Gene3D" id="2.40.70.10">
    <property type="entry name" value="Acid Proteases"/>
    <property type="match status" value="1"/>
</dbReference>
<feature type="compositionally biased region" description="Basic and acidic residues" evidence="9">
    <location>
        <begin position="1224"/>
        <end position="1236"/>
    </location>
</feature>
<feature type="compositionally biased region" description="Basic residues" evidence="9">
    <location>
        <begin position="1105"/>
        <end position="1116"/>
    </location>
</feature>
<dbReference type="GO" id="GO:0003964">
    <property type="term" value="F:RNA-directed DNA polymerase activity"/>
    <property type="evidence" value="ECO:0007669"/>
    <property type="project" value="UniProtKB-KW"/>
</dbReference>
<evidence type="ECO:0000259" key="10">
    <source>
        <dbReference type="PROSITE" id="PS50878"/>
    </source>
</evidence>
<keyword evidence="8" id="KW-0695">RNA-directed DNA polymerase</keyword>
<feature type="domain" description="Integrase catalytic" evidence="11">
    <location>
        <begin position="795"/>
        <end position="959"/>
    </location>
</feature>
<dbReference type="EC" id="2.7.7.49" evidence="1"/>
<dbReference type="Pfam" id="PF00078">
    <property type="entry name" value="RVT_1"/>
    <property type="match status" value="1"/>
</dbReference>
<feature type="compositionally biased region" description="Gly residues" evidence="9">
    <location>
        <begin position="1202"/>
        <end position="1211"/>
    </location>
</feature>
<feature type="region of interest" description="Disordered" evidence="9">
    <location>
        <begin position="1202"/>
        <end position="1281"/>
    </location>
</feature>
<feature type="compositionally biased region" description="Basic residues" evidence="9">
    <location>
        <begin position="1252"/>
        <end position="1264"/>
    </location>
</feature>
<dbReference type="CDD" id="cd09274">
    <property type="entry name" value="RNase_HI_RT_Ty3"/>
    <property type="match status" value="1"/>
</dbReference>
<dbReference type="Gene3D" id="3.30.420.10">
    <property type="entry name" value="Ribonuclease H-like superfamily/Ribonuclease H"/>
    <property type="match status" value="1"/>
</dbReference>
<dbReference type="CDD" id="cd01647">
    <property type="entry name" value="RT_LTR"/>
    <property type="match status" value="1"/>
</dbReference>
<evidence type="ECO:0000313" key="13">
    <source>
        <dbReference type="Proteomes" id="UP000000763"/>
    </source>
</evidence>
<keyword evidence="2" id="KW-0645">Protease</keyword>
<keyword evidence="5" id="KW-0540">Nuclease</keyword>
<dbReference type="InterPro" id="IPR012337">
    <property type="entry name" value="RNaseH-like_sf"/>
</dbReference>
<dbReference type="EMBL" id="AC120533">
    <property type="protein sequence ID" value="AAX95101.1"/>
    <property type="molecule type" value="Genomic_DNA"/>
</dbReference>
<keyword evidence="7" id="KW-0378">Hydrolase</keyword>
<dbReference type="PROSITE" id="PS50878">
    <property type="entry name" value="RT_POL"/>
    <property type="match status" value="1"/>
</dbReference>
<sequence length="1314" mass="145663">MATIQKQNDAIKVSIGAIEEIKPMVVELVGWKPAVEKAVTELREEMGDLRAQVHQLAKGTTPEVKADERPAPSSTPPNIKPDELPALLPTPPGPKLKQMKEEERSIPQERGEESHGLFSHRVDLNHRGKAVWGNPSSQFLPVKSTHAHEVSGSWEEFAAWVCGKFGREEFQRLEEVLETNLKEGRKIDSHGRNTLRATSTLARPFGGQWMKGEERLKAEVPAEDKVAALRAYRCSKGLCHTCGEKRSQEYRCGPTVQLHVVEELLQLFPSEDVVESDTNDATPDEPETEELLAISREAVLGIESPKTMRLQGLIQRHEVLMPGESFSTPLKVLPLGCYEVILGMDWLERHSPMQIDWKLKTLQFQWQNRQVTLQGVIPDTSDCPPVTCNQLKGLLHHNVVLQAVALCPVDTPVKPSQTIVPADIETLLLEFASVFDEPTGLPPSRVFDHSIPLLPGASPVNLRPYHYNPAQKTEIEKQVSDILQQGVIQRSASPFSSPVLLVQKKDGSWRFCIDYRHINAITIKNRYPLPIIDELLDELAGTCWFTSLDLRAGYHQIRMKPEDEHKTAFKTHHGHYEFKVMAYGLTGAPATFQGVMNTIFEPFLRKGVLVFIDDILIYSRTLEDHIRLLRAVFSFLTEQQLKALKNALTSAPVLALPDFSKVFEIETDASAFGIGAMLMQDGHPLAFLSKALGPRNRGLSTYEKECLAILLAVDHWRSYLQGAEFVIRTLAEFDTFGDESGWERILLYSTKSCRPYMLECSIAWSGLRRSVKSFVENCTVCQQAKTERVRYPGFLQPLPVPEHAWQMVSLDFIEGLPVSSRFDCVMVVVDKFSKYAHFVALAHPFSAFDVAQAYLTNIYKLHGLPQSLISDRDRIFTSTLWTTLFKLADTQLRMSTAYHPQSDGQTERVNQCLETFLRCFVHACPKKWFHWLALAEFCYNTSFHFALGTSPFEALYGHPPRHFGVIDIAECVVPDLQDGRKERVAARVGKVAYRLVLPASCAIHPVVHVSQLRKASQPQVPDAPALPPVVAEVDPVPAQVLARRLVRRGAAAVPQVKVCWTGCSSSEATWEDLERLKERFSDAPAWGQAGSQEEGNVTDPNPIKTRPKGTRQRKPNTRVSGPDWVVRAAARLPSAARSMSTGIVDRVRGVLGGAGGGGGVGGVGHRGRSSELCGCSRGGEGRDGVGGGRGSGGAGKRAVVEGVGGDGGGCGREGEGAESGEWGGGRDEMGEVRGGVEVDGDGEEMEAERKNSLGRRMRQRRKQNPHSTEGYVNKVPLGDPPSQMSNTVPGQNDYCILMYIYRQNHKWESTCKGV</sequence>
<feature type="compositionally biased region" description="Basic and acidic residues" evidence="9">
    <location>
        <begin position="98"/>
        <end position="116"/>
    </location>
</feature>
<reference evidence="13" key="2">
    <citation type="journal article" date="2008" name="Nucleic Acids Res.">
        <title>The rice annotation project database (RAP-DB): 2008 update.</title>
        <authorList>
            <consortium name="The rice annotation project (RAP)"/>
        </authorList>
    </citation>
    <scope>GENOME REANNOTATION</scope>
    <source>
        <strain evidence="13">cv. Nipponbare</strain>
    </source>
</reference>
<reference evidence="13" key="1">
    <citation type="journal article" date="2005" name="Nature">
        <title>The map-based sequence of the rice genome.</title>
        <authorList>
            <consortium name="International rice genome sequencing project (IRGSP)"/>
            <person name="Matsumoto T."/>
            <person name="Wu J."/>
            <person name="Kanamori H."/>
            <person name="Katayose Y."/>
            <person name="Fujisawa M."/>
            <person name="Namiki N."/>
            <person name="Mizuno H."/>
            <person name="Yamamoto K."/>
            <person name="Antonio B.A."/>
            <person name="Baba T."/>
            <person name="Sakata K."/>
            <person name="Nagamura Y."/>
            <person name="Aoki H."/>
            <person name="Arikawa K."/>
            <person name="Arita K."/>
            <person name="Bito T."/>
            <person name="Chiden Y."/>
            <person name="Fujitsuka N."/>
            <person name="Fukunaka R."/>
            <person name="Hamada M."/>
            <person name="Harada C."/>
            <person name="Hayashi A."/>
            <person name="Hijishita S."/>
            <person name="Honda M."/>
            <person name="Hosokawa S."/>
            <person name="Ichikawa Y."/>
            <person name="Idonuma A."/>
            <person name="Iijima M."/>
            <person name="Ikeda M."/>
            <person name="Ikeno M."/>
            <person name="Ito K."/>
            <person name="Ito S."/>
            <person name="Ito T."/>
            <person name="Ito Y."/>
            <person name="Ito Y."/>
            <person name="Iwabuchi A."/>
            <person name="Kamiya K."/>
            <person name="Karasawa W."/>
            <person name="Kurita K."/>
            <person name="Katagiri S."/>
            <person name="Kikuta A."/>
            <person name="Kobayashi H."/>
            <person name="Kobayashi N."/>
            <person name="Machita K."/>
            <person name="Maehara T."/>
            <person name="Masukawa M."/>
            <person name="Mizubayashi T."/>
            <person name="Mukai Y."/>
            <person name="Nagasaki H."/>
            <person name="Nagata Y."/>
            <person name="Naito S."/>
            <person name="Nakashima M."/>
            <person name="Nakama Y."/>
            <person name="Nakamichi Y."/>
            <person name="Nakamura M."/>
            <person name="Meguro A."/>
            <person name="Negishi M."/>
            <person name="Ohta I."/>
            <person name="Ohta T."/>
            <person name="Okamoto M."/>
            <person name="Ono N."/>
            <person name="Saji S."/>
            <person name="Sakaguchi M."/>
            <person name="Sakai K."/>
            <person name="Shibata M."/>
            <person name="Shimokawa T."/>
            <person name="Song J."/>
            <person name="Takazaki Y."/>
            <person name="Terasawa K."/>
            <person name="Tsugane M."/>
            <person name="Tsuji K."/>
            <person name="Ueda S."/>
            <person name="Waki K."/>
            <person name="Yamagata H."/>
            <person name="Yamamoto M."/>
            <person name="Yamamoto S."/>
            <person name="Yamane H."/>
            <person name="Yoshiki S."/>
            <person name="Yoshihara R."/>
            <person name="Yukawa K."/>
            <person name="Zhong H."/>
            <person name="Yano M."/>
            <person name="Yuan Q."/>
            <person name="Ouyang S."/>
            <person name="Liu J."/>
            <person name="Jones K.M."/>
            <person name="Gansberger K."/>
            <person name="Moffat K."/>
            <person name="Hill J."/>
            <person name="Bera J."/>
            <person name="Fadrosh D."/>
            <person name="Jin S."/>
            <person name="Johri S."/>
            <person name="Kim M."/>
            <person name="Overton L."/>
            <person name="Reardon M."/>
            <person name="Tsitrin T."/>
            <person name="Vuong H."/>
            <person name="Weaver B."/>
            <person name="Ciecko A."/>
            <person name="Tallon L."/>
            <person name="Jackson J."/>
            <person name="Pai G."/>
            <person name="Aken S.V."/>
            <person name="Utterback T."/>
            <person name="Reidmuller S."/>
            <person name="Feldblyum T."/>
            <person name="Hsiao J."/>
            <person name="Zismann V."/>
            <person name="Iobst S."/>
            <person name="de Vazeille A.R."/>
            <person name="Buell C.R."/>
            <person name="Ying K."/>
            <person name="Li Y."/>
            <person name="Lu T."/>
            <person name="Huang Y."/>
            <person name="Zhao Q."/>
            <person name="Feng Q."/>
            <person name="Zhang L."/>
            <person name="Zhu J."/>
            <person name="Weng Q."/>
            <person name="Mu J."/>
            <person name="Lu Y."/>
            <person name="Fan D."/>
            <person name="Liu Y."/>
            <person name="Guan J."/>
            <person name="Zhang Y."/>
            <person name="Yu S."/>
            <person name="Liu X."/>
            <person name="Zhang Y."/>
            <person name="Hong G."/>
            <person name="Han B."/>
            <person name="Choisne N."/>
            <person name="Demange N."/>
            <person name="Orjeda G."/>
            <person name="Samain S."/>
            <person name="Cattolico L."/>
            <person name="Pelletier E."/>
            <person name="Couloux A."/>
            <person name="Segurens B."/>
            <person name="Wincker P."/>
            <person name="D'Hont A."/>
            <person name="Scarpelli C."/>
            <person name="Weissenbach J."/>
            <person name="Salanoubat M."/>
            <person name="Quetier F."/>
            <person name="Yu Y."/>
            <person name="Kim H.R."/>
            <person name="Rambo T."/>
            <person name="Currie J."/>
            <person name="Collura K."/>
            <person name="Luo M."/>
            <person name="Yang T."/>
            <person name="Ammiraju J.S.S."/>
            <person name="Engler F."/>
            <person name="Soderlund C."/>
            <person name="Wing R.A."/>
            <person name="Palmer L.E."/>
            <person name="de la Bastide M."/>
            <person name="Spiegel L."/>
            <person name="Nascimento L."/>
            <person name="Zutavern T."/>
            <person name="O'Shaughnessy A."/>
            <person name="Dike S."/>
            <person name="Dedhia N."/>
            <person name="Preston R."/>
            <person name="Balija V."/>
            <person name="McCombie W.R."/>
            <person name="Chow T."/>
            <person name="Chen H."/>
            <person name="Chung M."/>
            <person name="Chen C."/>
            <person name="Shaw J."/>
            <person name="Wu H."/>
            <person name="Hsiao K."/>
            <person name="Chao Y."/>
            <person name="Chu M."/>
            <person name="Cheng C."/>
            <person name="Hour A."/>
            <person name="Lee P."/>
            <person name="Lin S."/>
            <person name="Lin Y."/>
            <person name="Liou J."/>
            <person name="Liu S."/>
            <person name="Hsing Y."/>
            <person name="Raghuvanshi S."/>
            <person name="Mohanty A."/>
            <person name="Bharti A.K."/>
            <person name="Gaur A."/>
            <person name="Gupta V."/>
            <person name="Kumar D."/>
            <person name="Ravi V."/>
            <person name="Vij S."/>
            <person name="Kapur A."/>
            <person name="Khurana P."/>
            <person name="Khurana P."/>
            <person name="Khurana J.P."/>
            <person name="Tyagi A.K."/>
            <person name="Gaikwad K."/>
            <person name="Singh A."/>
            <person name="Dalal V."/>
            <person name="Srivastava S."/>
            <person name="Dixit A."/>
            <person name="Pal A.K."/>
            <person name="Ghazi I.A."/>
            <person name="Yadav M."/>
            <person name="Pandit A."/>
            <person name="Bhargava A."/>
            <person name="Sureshbabu K."/>
            <person name="Batra K."/>
            <person name="Sharma T.R."/>
            <person name="Mohapatra T."/>
            <person name="Singh N.K."/>
            <person name="Messing J."/>
            <person name="Nelson A.B."/>
            <person name="Fuks G."/>
            <person name="Kavchok S."/>
            <person name="Keizer G."/>
            <person name="Linton E."/>
            <person name="Llaca V."/>
            <person name="Song R."/>
            <person name="Tanyolac B."/>
            <person name="Young S."/>
            <person name="Ho-Il K."/>
            <person name="Hahn J.H."/>
            <person name="Sangsakoo G."/>
            <person name="Vanavichit A."/>
            <person name="de Mattos Luiz.A.T."/>
            <person name="Zimmer P.D."/>
            <person name="Malone G."/>
            <person name="Dellagostin O."/>
            <person name="de Oliveira A.C."/>
            <person name="Bevan M."/>
            <person name="Bancroft I."/>
            <person name="Minx P."/>
            <person name="Cordum H."/>
            <person name="Wilson R."/>
            <person name="Cheng Z."/>
            <person name="Jin W."/>
            <person name="Jiang J."/>
            <person name="Leong S.A."/>
            <person name="Iwama H."/>
            <person name="Gojobori T."/>
            <person name="Itoh T."/>
            <person name="Niimura Y."/>
            <person name="Fujii Y."/>
            <person name="Habara T."/>
            <person name="Sakai H."/>
            <person name="Sato Y."/>
            <person name="Wilson G."/>
            <person name="Kumar K."/>
            <person name="McCouch S."/>
            <person name="Juretic N."/>
            <person name="Hoen D."/>
            <person name="Wright S."/>
            <person name="Bruskiewich R."/>
            <person name="Bureau T."/>
            <person name="Miyao A."/>
            <person name="Hirochika H."/>
            <person name="Nishikawa T."/>
            <person name="Kadowaki K."/>
            <person name="Sugiura M."/>
            <person name="Burr B."/>
            <person name="Sasaki T."/>
        </authorList>
    </citation>
    <scope>NUCLEOTIDE SEQUENCE [LARGE SCALE GENOMIC DNA]</scope>
    <source>
        <strain evidence="13">cv. Nipponbare</strain>
    </source>
</reference>
<dbReference type="SUPFAM" id="SSF56672">
    <property type="entry name" value="DNA/RNA polymerases"/>
    <property type="match status" value="1"/>
</dbReference>
<dbReference type="SUPFAM" id="SSF54160">
    <property type="entry name" value="Chromo domain-like"/>
    <property type="match status" value="1"/>
</dbReference>
<accession>Q2RA66</accession>
<dbReference type="GO" id="GO:0015074">
    <property type="term" value="P:DNA integration"/>
    <property type="evidence" value="ECO:0007669"/>
    <property type="project" value="InterPro"/>
</dbReference>
<dbReference type="InterPro" id="IPR043128">
    <property type="entry name" value="Rev_trsase/Diguanyl_cyclase"/>
</dbReference>
<dbReference type="GO" id="GO:0006508">
    <property type="term" value="P:proteolysis"/>
    <property type="evidence" value="ECO:0007669"/>
    <property type="project" value="UniProtKB-KW"/>
</dbReference>
<dbReference type="GO" id="GO:0004519">
    <property type="term" value="F:endonuclease activity"/>
    <property type="evidence" value="ECO:0007669"/>
    <property type="project" value="UniProtKB-KW"/>
</dbReference>
<dbReference type="Gene3D" id="3.30.70.270">
    <property type="match status" value="1"/>
</dbReference>
<evidence type="ECO:0000256" key="1">
    <source>
        <dbReference type="ARBA" id="ARBA00012493"/>
    </source>
</evidence>
<dbReference type="PANTHER" id="PTHR37984">
    <property type="entry name" value="PROTEIN CBG26694"/>
    <property type="match status" value="1"/>
</dbReference>
<keyword evidence="3" id="KW-0808">Transferase</keyword>
<feature type="region of interest" description="Disordered" evidence="9">
    <location>
        <begin position="1086"/>
        <end position="1120"/>
    </location>
</feature>
<dbReference type="InterPro" id="IPR056924">
    <property type="entry name" value="SH3_Tf2-1"/>
</dbReference>
<dbReference type="InterPro" id="IPR041373">
    <property type="entry name" value="RT_RNaseH"/>
</dbReference>
<evidence type="ECO:0000256" key="7">
    <source>
        <dbReference type="ARBA" id="ARBA00022801"/>
    </source>
</evidence>
<dbReference type="Pfam" id="PF24626">
    <property type="entry name" value="SH3_Tf2-1"/>
    <property type="match status" value="1"/>
</dbReference>
<evidence type="ECO:0000259" key="11">
    <source>
        <dbReference type="PROSITE" id="PS50994"/>
    </source>
</evidence>
<name>Q2RA66_ORYSJ</name>
<evidence type="ECO:0000256" key="9">
    <source>
        <dbReference type="SAM" id="MobiDB-lite"/>
    </source>
</evidence>
<evidence type="ECO:0000256" key="6">
    <source>
        <dbReference type="ARBA" id="ARBA00022759"/>
    </source>
</evidence>
<dbReference type="GO" id="GO:0003676">
    <property type="term" value="F:nucleic acid binding"/>
    <property type="evidence" value="ECO:0007669"/>
    <property type="project" value="InterPro"/>
</dbReference>
<proteinExistence type="predicted"/>
<keyword evidence="4" id="KW-0548">Nucleotidyltransferase</keyword>
<dbReference type="GO" id="GO:0008233">
    <property type="term" value="F:peptidase activity"/>
    <property type="evidence" value="ECO:0007669"/>
    <property type="project" value="UniProtKB-KW"/>
</dbReference>
<evidence type="ECO:0000313" key="12">
    <source>
        <dbReference type="EMBL" id="AAX95101.1"/>
    </source>
</evidence>
<dbReference type="InterPro" id="IPR000477">
    <property type="entry name" value="RT_dom"/>
</dbReference>
<organism evidence="12 13">
    <name type="scientific">Oryza sativa subsp. japonica</name>
    <name type="common">Rice</name>
    <dbReference type="NCBI Taxonomy" id="39947"/>
    <lineage>
        <taxon>Eukaryota</taxon>
        <taxon>Viridiplantae</taxon>
        <taxon>Streptophyta</taxon>
        <taxon>Embryophyta</taxon>
        <taxon>Tracheophyta</taxon>
        <taxon>Spermatophyta</taxon>
        <taxon>Magnoliopsida</taxon>
        <taxon>Liliopsida</taxon>
        <taxon>Poales</taxon>
        <taxon>Poaceae</taxon>
        <taxon>BOP clade</taxon>
        <taxon>Oryzoideae</taxon>
        <taxon>Oryzeae</taxon>
        <taxon>Oryzinae</taxon>
        <taxon>Oryza</taxon>
        <taxon>Oryza sativa</taxon>
    </lineage>
</organism>
<dbReference type="Gene3D" id="3.10.10.10">
    <property type="entry name" value="HIV Type 1 Reverse Transcriptase, subunit A, domain 1"/>
    <property type="match status" value="1"/>
</dbReference>
<evidence type="ECO:0000256" key="3">
    <source>
        <dbReference type="ARBA" id="ARBA00022679"/>
    </source>
</evidence>
<dbReference type="PANTHER" id="PTHR37984:SF5">
    <property type="entry name" value="PROTEIN NYNRIN-LIKE"/>
    <property type="match status" value="1"/>
</dbReference>
<dbReference type="InterPro" id="IPR036397">
    <property type="entry name" value="RNaseH_sf"/>
</dbReference>
<feature type="domain" description="Reverse transcriptase" evidence="10">
    <location>
        <begin position="483"/>
        <end position="676"/>
    </location>
</feature>
<dbReference type="InterPro" id="IPR043502">
    <property type="entry name" value="DNA/RNA_pol_sf"/>
</dbReference>
<keyword evidence="6" id="KW-0255">Endonuclease</keyword>